<evidence type="ECO:0008006" key="6">
    <source>
        <dbReference type="Google" id="ProtNLM"/>
    </source>
</evidence>
<dbReference type="Pfam" id="PF01501">
    <property type="entry name" value="Glyco_transf_8"/>
    <property type="match status" value="1"/>
</dbReference>
<reference evidence="4 5" key="1">
    <citation type="submission" date="2020-01" db="EMBL/GenBank/DDBJ databases">
        <title>Genomes of bacteria type strains.</title>
        <authorList>
            <person name="Chen J."/>
            <person name="Zhu S."/>
            <person name="Yang J."/>
        </authorList>
    </citation>
    <scope>NUCLEOTIDE SEQUENCE [LARGE SCALE GENOMIC DNA]</scope>
    <source>
        <strain evidence="4 5">LMG 22958</strain>
    </source>
</reference>
<gene>
    <name evidence="4" type="ORF">GTW09_08810</name>
</gene>
<comment type="caution">
    <text evidence="4">The sequence shown here is derived from an EMBL/GenBank/DDBJ whole genome shotgun (WGS) entry which is preliminary data.</text>
</comment>
<keyword evidence="5" id="KW-1185">Reference proteome</keyword>
<dbReference type="GO" id="GO:0016757">
    <property type="term" value="F:glycosyltransferase activity"/>
    <property type="evidence" value="ECO:0007669"/>
    <property type="project" value="UniProtKB-KW"/>
</dbReference>
<dbReference type="CDD" id="cd04194">
    <property type="entry name" value="GT8_A4GalT_like"/>
    <property type="match status" value="1"/>
</dbReference>
<dbReference type="EMBL" id="JAAAWP010000004">
    <property type="protein sequence ID" value="NDW21615.1"/>
    <property type="molecule type" value="Genomic_DNA"/>
</dbReference>
<sequence>MKRDLDVALCLDDNYVKPATAVIKTLQEHNPSLQKNVFVVYKQLSSDSLALLQSCCDALTHLVFKRADVSIKNVGPKNHVSSAAFIKIELVKVLEELDTVLYLDADMAVTGSLSELTDLNLDNYFLAAVENPFFKRHDELEVDKNFFYFNSGMMLLNLKFMRENDFYSKAHLVIRNEAKKLMFHDQDVFNIVADGKVLQLPIEFNFQTFYLRKIHKFDRLRRRGILSVYPNVKIMHYSSGIKPWKALDPHPAKDKFREFYSYPIINDYDITTSIKYAIRFLYVKLYYFIYLTLKL</sequence>
<name>A0A6L9MUK9_9ALTE</name>
<dbReference type="InterPro" id="IPR029044">
    <property type="entry name" value="Nucleotide-diphossugar_trans"/>
</dbReference>
<evidence type="ECO:0000313" key="4">
    <source>
        <dbReference type="EMBL" id="NDW21615.1"/>
    </source>
</evidence>
<evidence type="ECO:0000256" key="2">
    <source>
        <dbReference type="ARBA" id="ARBA00022679"/>
    </source>
</evidence>
<evidence type="ECO:0000313" key="5">
    <source>
        <dbReference type="Proteomes" id="UP000478837"/>
    </source>
</evidence>
<dbReference type="PANTHER" id="PTHR13778">
    <property type="entry name" value="GLYCOSYLTRANSFERASE 8 DOMAIN-CONTAINING PROTEIN"/>
    <property type="match status" value="1"/>
</dbReference>
<dbReference type="Proteomes" id="UP000478837">
    <property type="component" value="Unassembled WGS sequence"/>
</dbReference>
<accession>A0A6L9MUK9</accession>
<protein>
    <recommendedName>
        <fullName evidence="6">Glycosyltransferase family 8 protein</fullName>
    </recommendedName>
</protein>
<dbReference type="GO" id="GO:0046872">
    <property type="term" value="F:metal ion binding"/>
    <property type="evidence" value="ECO:0007669"/>
    <property type="project" value="UniProtKB-KW"/>
</dbReference>
<keyword evidence="3" id="KW-0479">Metal-binding</keyword>
<evidence type="ECO:0000256" key="3">
    <source>
        <dbReference type="ARBA" id="ARBA00022723"/>
    </source>
</evidence>
<dbReference type="InterPro" id="IPR050748">
    <property type="entry name" value="Glycosyltrans_8_dom-fam"/>
</dbReference>
<dbReference type="RefSeq" id="WP_163111576.1">
    <property type="nucleotide sequence ID" value="NZ_JAAAWP010000004.1"/>
</dbReference>
<proteinExistence type="predicted"/>
<dbReference type="SUPFAM" id="SSF53448">
    <property type="entry name" value="Nucleotide-diphospho-sugar transferases"/>
    <property type="match status" value="1"/>
</dbReference>
<dbReference type="PANTHER" id="PTHR13778:SF47">
    <property type="entry name" value="LIPOPOLYSACCHARIDE 1,3-GALACTOSYLTRANSFERASE"/>
    <property type="match status" value="1"/>
</dbReference>
<organism evidence="4 5">
    <name type="scientific">Alteromonas hispanica</name>
    <dbReference type="NCBI Taxonomy" id="315421"/>
    <lineage>
        <taxon>Bacteria</taxon>
        <taxon>Pseudomonadati</taxon>
        <taxon>Pseudomonadota</taxon>
        <taxon>Gammaproteobacteria</taxon>
        <taxon>Alteromonadales</taxon>
        <taxon>Alteromonadaceae</taxon>
        <taxon>Alteromonas/Salinimonas group</taxon>
        <taxon>Alteromonas</taxon>
    </lineage>
</organism>
<dbReference type="InterPro" id="IPR002495">
    <property type="entry name" value="Glyco_trans_8"/>
</dbReference>
<keyword evidence="1" id="KW-0328">Glycosyltransferase</keyword>
<keyword evidence="2" id="KW-0808">Transferase</keyword>
<evidence type="ECO:0000256" key="1">
    <source>
        <dbReference type="ARBA" id="ARBA00022676"/>
    </source>
</evidence>
<dbReference type="AlphaFoldDB" id="A0A6L9MUK9"/>
<dbReference type="Gene3D" id="3.90.550.10">
    <property type="entry name" value="Spore Coat Polysaccharide Biosynthesis Protein SpsA, Chain A"/>
    <property type="match status" value="1"/>
</dbReference>